<organism evidence="3 4">
    <name type="scientific">Flectobacillus roseus</name>
    <dbReference type="NCBI Taxonomy" id="502259"/>
    <lineage>
        <taxon>Bacteria</taxon>
        <taxon>Pseudomonadati</taxon>
        <taxon>Bacteroidota</taxon>
        <taxon>Cytophagia</taxon>
        <taxon>Cytophagales</taxon>
        <taxon>Flectobacillaceae</taxon>
        <taxon>Flectobacillus</taxon>
    </lineage>
</organism>
<evidence type="ECO:0000313" key="4">
    <source>
        <dbReference type="Proteomes" id="UP001236507"/>
    </source>
</evidence>
<evidence type="ECO:0000256" key="1">
    <source>
        <dbReference type="ARBA" id="ARBA00022729"/>
    </source>
</evidence>
<dbReference type="Pfam" id="PF10677">
    <property type="entry name" value="DUF2490"/>
    <property type="match status" value="1"/>
</dbReference>
<dbReference type="InterPro" id="IPR053713">
    <property type="entry name" value="Bact_OM_Channel_sf"/>
</dbReference>
<evidence type="ECO:0000313" key="3">
    <source>
        <dbReference type="EMBL" id="MDI9857623.1"/>
    </source>
</evidence>
<protein>
    <submittedName>
        <fullName evidence="3">DUF2490 domain-containing protein</fullName>
    </submittedName>
</protein>
<feature type="chain" id="PRO_5046312810" evidence="2">
    <location>
        <begin position="18"/>
        <end position="217"/>
    </location>
</feature>
<keyword evidence="4" id="KW-1185">Reference proteome</keyword>
<dbReference type="InterPro" id="IPR019619">
    <property type="entry name" value="DUF2490"/>
</dbReference>
<keyword evidence="1 2" id="KW-0732">Signal</keyword>
<comment type="caution">
    <text evidence="3">The sequence shown here is derived from an EMBL/GenBank/DDBJ whole genome shotgun (WGS) entry which is preliminary data.</text>
</comment>
<dbReference type="EMBL" id="JASHIF010000002">
    <property type="protein sequence ID" value="MDI9857623.1"/>
    <property type="molecule type" value="Genomic_DNA"/>
</dbReference>
<evidence type="ECO:0000256" key="2">
    <source>
        <dbReference type="SAM" id="SignalP"/>
    </source>
</evidence>
<proteinExistence type="predicted"/>
<name>A0ABT6Y3E8_9BACT</name>
<dbReference type="Proteomes" id="UP001236507">
    <property type="component" value="Unassembled WGS sequence"/>
</dbReference>
<dbReference type="RefSeq" id="WP_283342967.1">
    <property type="nucleotide sequence ID" value="NZ_JASHIF010000002.1"/>
</dbReference>
<reference evidence="3 4" key="1">
    <citation type="submission" date="2023-05" db="EMBL/GenBank/DDBJ databases">
        <title>Novel species of genus Flectobacillus isolated from stream in China.</title>
        <authorList>
            <person name="Lu H."/>
        </authorList>
    </citation>
    <scope>NUCLEOTIDE SEQUENCE [LARGE SCALE GENOMIC DNA]</scope>
    <source>
        <strain evidence="3 4">KCTC 42575</strain>
    </source>
</reference>
<dbReference type="Gene3D" id="2.40.160.40">
    <property type="entry name" value="monomeric porin ompg"/>
    <property type="match status" value="1"/>
</dbReference>
<sequence length="217" mass="26046">MKRILLLLLLMSFKMWGQETDLRSWTGLSLEKKLNKHISLNANLQVRTMDNFTTLGSYIGEFGIGYKLNKHWEVSAYYRYAQKRKWDKSDDAYIYKPFHRFYTNVEYDRKIWILKFSYRLRYQDQFKDTDTGLEETKSYLRNKIELAYPNKTRFTPSISADFFYKIGEDFDQIRYKAGVDYTVNKRNSVGLTFFRDYALVPTDLDVYTIGLTYKLKL</sequence>
<feature type="signal peptide" evidence="2">
    <location>
        <begin position="1"/>
        <end position="17"/>
    </location>
</feature>
<gene>
    <name evidence="3" type="ORF">QM524_00245</name>
</gene>
<accession>A0ABT6Y3E8</accession>